<reference evidence="1 2" key="1">
    <citation type="submission" date="2019-01" db="EMBL/GenBank/DDBJ databases">
        <title>Lactibacter flavus gen. nov., sp. nov., a novel bacterium of the family Propionibacteriaceae isolated from raw milk and dairy products.</title>
        <authorList>
            <person name="Huptas C."/>
            <person name="Wenning M."/>
            <person name="Breitenwieser F."/>
            <person name="Doll E."/>
            <person name="Von Neubeck M."/>
            <person name="Busse H.-J."/>
            <person name="Scherer S."/>
        </authorList>
    </citation>
    <scope>NUCLEOTIDE SEQUENCE [LARGE SCALE GENOMIC DNA]</scope>
    <source>
        <strain evidence="1 2">KCTC 33808</strain>
    </source>
</reference>
<dbReference type="AlphaFoldDB" id="A0A4Q9KB63"/>
<dbReference type="Proteomes" id="UP000292373">
    <property type="component" value="Unassembled WGS sequence"/>
</dbReference>
<organism evidence="1 2">
    <name type="scientific">Propioniciclava sinopodophylli</name>
    <dbReference type="NCBI Taxonomy" id="1837344"/>
    <lineage>
        <taxon>Bacteria</taxon>
        <taxon>Bacillati</taxon>
        <taxon>Actinomycetota</taxon>
        <taxon>Actinomycetes</taxon>
        <taxon>Propionibacteriales</taxon>
        <taxon>Propionibacteriaceae</taxon>
        <taxon>Propioniciclava</taxon>
    </lineage>
</organism>
<protein>
    <submittedName>
        <fullName evidence="1">Uncharacterized protein</fullName>
    </submittedName>
</protein>
<dbReference type="RefSeq" id="WP_131169896.1">
    <property type="nucleotide sequence ID" value="NZ_SDMQ01000018.1"/>
</dbReference>
<dbReference type="EMBL" id="SDMQ01000018">
    <property type="protein sequence ID" value="TBT82724.1"/>
    <property type="molecule type" value="Genomic_DNA"/>
</dbReference>
<evidence type="ECO:0000313" key="1">
    <source>
        <dbReference type="EMBL" id="TBT82724.1"/>
    </source>
</evidence>
<dbReference type="OrthoDB" id="9795921at2"/>
<comment type="caution">
    <text evidence="1">The sequence shown here is derived from an EMBL/GenBank/DDBJ whole genome shotgun (WGS) entry which is preliminary data.</text>
</comment>
<keyword evidence="2" id="KW-1185">Reference proteome</keyword>
<gene>
    <name evidence="1" type="ORF">ET989_13600</name>
</gene>
<accession>A0A4Q9KB63</accession>
<name>A0A4Q9KB63_9ACTN</name>
<evidence type="ECO:0000313" key="2">
    <source>
        <dbReference type="Proteomes" id="UP000292373"/>
    </source>
</evidence>
<proteinExistence type="predicted"/>
<sequence length="86" mass="9577">MNDTFEATWERVKSLTDATFTTVRGKQFSYRAANGGISMNTTKRAVPRADFKKAFERMPVSGPGALQDLQGPSYVYAILMDPRVRG</sequence>